<dbReference type="HOGENOM" id="CLU_058196_1_0_9"/>
<dbReference type="eggNOG" id="COG2984">
    <property type="taxonomic scope" value="Bacteria"/>
</dbReference>
<evidence type="ECO:0000313" key="2">
    <source>
        <dbReference type="Proteomes" id="UP000003100"/>
    </source>
</evidence>
<reference evidence="1 2" key="2">
    <citation type="submission" date="2009-02" db="EMBL/GenBank/DDBJ databases">
        <title>Draft genome sequence of Blautia hydrogenotrophica DSM 10507 (Ruminococcus hydrogenotrophicus DSM 10507).</title>
        <authorList>
            <person name="Sudarsanam P."/>
            <person name="Ley R."/>
            <person name="Guruge J."/>
            <person name="Turnbaugh P.J."/>
            <person name="Mahowald M."/>
            <person name="Liep D."/>
            <person name="Gordon J."/>
        </authorList>
    </citation>
    <scope>NUCLEOTIDE SEQUENCE [LARGE SCALE GENOMIC DNA]</scope>
    <source>
        <strain evidence="2">DSM 10507 / JCM 14656 / S5a33</strain>
    </source>
</reference>
<dbReference type="InterPro" id="IPR028082">
    <property type="entry name" value="Peripla_BP_I"/>
</dbReference>
<dbReference type="PANTHER" id="PTHR35271">
    <property type="entry name" value="ABC TRANSPORTER, SUBSTRATE-BINDING LIPOPROTEIN-RELATED"/>
    <property type="match status" value="1"/>
</dbReference>
<dbReference type="InterPro" id="IPR007487">
    <property type="entry name" value="ABC_transpt-TYRBP-like"/>
</dbReference>
<dbReference type="PROSITE" id="PS51257">
    <property type="entry name" value="PROKAR_LIPOPROTEIN"/>
    <property type="match status" value="1"/>
</dbReference>
<proteinExistence type="predicted"/>
<dbReference type="Gene3D" id="3.40.50.2300">
    <property type="match status" value="2"/>
</dbReference>
<gene>
    <name evidence="1" type="ORF">RUMHYD_00238</name>
</gene>
<keyword evidence="2" id="KW-1185">Reference proteome</keyword>
<dbReference type="EMBL" id="ACBZ01000006">
    <property type="protein sequence ID" value="EEG50844.1"/>
    <property type="molecule type" value="Genomic_DNA"/>
</dbReference>
<dbReference type="AlphaFoldDB" id="C0CHC4"/>
<dbReference type="Proteomes" id="UP000003100">
    <property type="component" value="Unassembled WGS sequence"/>
</dbReference>
<dbReference type="PANTHER" id="PTHR35271:SF1">
    <property type="entry name" value="ABC TRANSPORTER, SUBSTRATE-BINDING LIPOPROTEIN"/>
    <property type="match status" value="1"/>
</dbReference>
<evidence type="ECO:0000313" key="1">
    <source>
        <dbReference type="EMBL" id="EEG50844.1"/>
    </source>
</evidence>
<dbReference type="CDD" id="cd06325">
    <property type="entry name" value="PBP1_ABC_unchar_transporter"/>
    <property type="match status" value="1"/>
</dbReference>
<comment type="caution">
    <text evidence="1">The sequence shown here is derived from an EMBL/GenBank/DDBJ whole genome shotgun (WGS) entry which is preliminary data.</text>
</comment>
<dbReference type="Pfam" id="PF04392">
    <property type="entry name" value="ABC_sub_bind"/>
    <property type="match status" value="1"/>
</dbReference>
<dbReference type="SUPFAM" id="SSF53822">
    <property type="entry name" value="Periplasmic binding protein-like I"/>
    <property type="match status" value="1"/>
</dbReference>
<organism evidence="1 2">
    <name type="scientific">Blautia hydrogenotrophica (strain DSM 10507 / JCM 14656 / S5a33)</name>
    <name type="common">Ruminococcus hydrogenotrophicus</name>
    <dbReference type="NCBI Taxonomy" id="476272"/>
    <lineage>
        <taxon>Bacteria</taxon>
        <taxon>Bacillati</taxon>
        <taxon>Bacillota</taxon>
        <taxon>Clostridia</taxon>
        <taxon>Lachnospirales</taxon>
        <taxon>Lachnospiraceae</taxon>
        <taxon>Blautia</taxon>
    </lineage>
</organism>
<dbReference type="PATRIC" id="fig|476272.21.peg.3244"/>
<accession>C0CHC4</accession>
<name>C0CHC4_BLAHS</name>
<sequence>MKAQLLVEKGEKKMKKRIAAVILGMTMTAGLLAGCAGSSSGSEDGAKASYTIGIEQFAEHGSLDNCREGFLEGLKEEGIEEGKNLTVEYKNAAADMGTDAQIANNFVADKVDLICAIATSSAQSAFNAAMDSETPVIYTAVNDPAAAELVDEEGMPVGEVTGTSDKLPVEAQLKMIRELLPDAKTIGILYTTSEKNSESTIAEYEKLVGEYGFTLETAGVTTTADISLAADGLLEKVDCLTNLTDNTVVSSLPTILEKANDKKIPVFGSEIEQVKIGCLAAEGLDYVELGKQTGKMAAQVLKGEKKASEMAYETIEGSKRYLNTEVAKKLGIEIPDGFADEAEVFDAISES</sequence>
<protein>
    <recommendedName>
        <fullName evidence="3">ABC transporter substrate-binding protein</fullName>
    </recommendedName>
</protein>
<evidence type="ECO:0008006" key="3">
    <source>
        <dbReference type="Google" id="ProtNLM"/>
    </source>
</evidence>
<reference evidence="1 2" key="1">
    <citation type="submission" date="2009-01" db="EMBL/GenBank/DDBJ databases">
        <authorList>
            <person name="Fulton L."/>
            <person name="Clifton S."/>
            <person name="Fulton B."/>
            <person name="Xu J."/>
            <person name="Minx P."/>
            <person name="Pepin K.H."/>
            <person name="Johnson M."/>
            <person name="Bhonagiri V."/>
            <person name="Nash W.E."/>
            <person name="Mardis E.R."/>
            <person name="Wilson R.K."/>
        </authorList>
    </citation>
    <scope>NUCLEOTIDE SEQUENCE [LARGE SCALE GENOMIC DNA]</scope>
    <source>
        <strain evidence="2">DSM 10507 / JCM 14656 / S5a33</strain>
    </source>
</reference>